<accession>A0A7S1A4X1</accession>
<dbReference type="Pfam" id="PF00300">
    <property type="entry name" value="His_Phos_1"/>
    <property type="match status" value="1"/>
</dbReference>
<dbReference type="Gene3D" id="3.40.50.1240">
    <property type="entry name" value="Phosphoglycerate mutase-like"/>
    <property type="match status" value="1"/>
</dbReference>
<dbReference type="InterPro" id="IPR051710">
    <property type="entry name" value="Phosphatase_SH3-domain"/>
</dbReference>
<dbReference type="AlphaFoldDB" id="A0A7S1A4X1"/>
<organism evidence="2">
    <name type="scientific">Noctiluca scintillans</name>
    <name type="common">Sea sparkle</name>
    <name type="synonym">Red tide dinoflagellate</name>
    <dbReference type="NCBI Taxonomy" id="2966"/>
    <lineage>
        <taxon>Eukaryota</taxon>
        <taxon>Sar</taxon>
        <taxon>Alveolata</taxon>
        <taxon>Dinophyceae</taxon>
        <taxon>Noctilucales</taxon>
        <taxon>Noctilucaceae</taxon>
        <taxon>Noctiluca</taxon>
    </lineage>
</organism>
<protein>
    <recommendedName>
        <fullName evidence="3">Phosphoglycerate mutase-like protein</fullName>
    </recommendedName>
</protein>
<evidence type="ECO:0008006" key="3">
    <source>
        <dbReference type="Google" id="ProtNLM"/>
    </source>
</evidence>
<evidence type="ECO:0000313" key="2">
    <source>
        <dbReference type="EMBL" id="CAD8842843.1"/>
    </source>
</evidence>
<dbReference type="PANTHER" id="PTHR16469">
    <property type="entry name" value="UBIQUITIN-ASSOCIATED AND SH3 DOMAIN-CONTAINING BA-RELATED"/>
    <property type="match status" value="1"/>
</dbReference>
<feature type="region of interest" description="Disordered" evidence="1">
    <location>
        <begin position="414"/>
        <end position="433"/>
    </location>
</feature>
<feature type="region of interest" description="Disordered" evidence="1">
    <location>
        <begin position="326"/>
        <end position="346"/>
    </location>
</feature>
<dbReference type="EMBL" id="HBFQ01024340">
    <property type="protein sequence ID" value="CAD8842843.1"/>
    <property type="molecule type" value="Transcribed_RNA"/>
</dbReference>
<dbReference type="SUPFAM" id="SSF53254">
    <property type="entry name" value="Phosphoglycerate mutase-like"/>
    <property type="match status" value="1"/>
</dbReference>
<dbReference type="SMART" id="SM00855">
    <property type="entry name" value="PGAM"/>
    <property type="match status" value="1"/>
</dbReference>
<reference evidence="2" key="1">
    <citation type="submission" date="2021-01" db="EMBL/GenBank/DDBJ databases">
        <authorList>
            <person name="Corre E."/>
            <person name="Pelletier E."/>
            <person name="Niang G."/>
            <person name="Scheremetjew M."/>
            <person name="Finn R."/>
            <person name="Kale V."/>
            <person name="Holt S."/>
            <person name="Cochrane G."/>
            <person name="Meng A."/>
            <person name="Brown T."/>
            <person name="Cohen L."/>
        </authorList>
    </citation>
    <scope>NUCLEOTIDE SEQUENCE</scope>
</reference>
<dbReference type="CDD" id="cd07067">
    <property type="entry name" value="HP_PGM_like"/>
    <property type="match status" value="1"/>
</dbReference>
<dbReference type="PANTHER" id="PTHR16469:SF27">
    <property type="entry name" value="UBIQUITIN-ASSOCIATED AND SH3 DOMAIN-CONTAINING BA-RELATED"/>
    <property type="match status" value="1"/>
</dbReference>
<sequence length="433" mass="48139">MEFEGVTGPSDHFAHQSVLNTRKCVVNHPLVECDTTTACCSVRNVYYFNQTVMVMRHADRLDSTPGWLEYEPRHTWPNDTPLSAPGVAHARENAKTMARSSPKFDLVLSSPFLRCAETACEISRELNIPVHFDRDLGEVCNFLVRTNDGPQHRSPEELSRELESRYPDVKLRHDEHGQVIIRGVDQRHPESLLHARLRFCFKLQQVVQAATEKLNNVLVVTHADALAAIVSFWKPSWVLTHVPYAAIVTGQRRVVVASSKKEQKDFSGVPIGPVFGRTQTWSVGTSEGITLQKKPTVVQRREDELLRMTRNQSFLRMDKVNSIFKGSTEGAPSADVSFRSDASPDSSRCATSISMSTHVTQESQKEATLMALQALDFSESDSNMLMSGAMDSNPFSDSLHHLAKDQGQILDASSSLPFVPEDSPEICGPAPAI</sequence>
<dbReference type="InterPro" id="IPR029033">
    <property type="entry name" value="His_PPase_superfam"/>
</dbReference>
<name>A0A7S1A4X1_NOCSC</name>
<dbReference type="InterPro" id="IPR013078">
    <property type="entry name" value="His_Pase_superF_clade-1"/>
</dbReference>
<proteinExistence type="predicted"/>
<gene>
    <name evidence="2" type="ORF">NSCI0253_LOCUS17191</name>
</gene>
<evidence type="ECO:0000256" key="1">
    <source>
        <dbReference type="SAM" id="MobiDB-lite"/>
    </source>
</evidence>